<reference evidence="1 2" key="1">
    <citation type="submission" date="2014-04" db="EMBL/GenBank/DDBJ databases">
        <authorList>
            <consortium name="DOE Joint Genome Institute"/>
            <person name="Kuo A."/>
            <person name="Kohler A."/>
            <person name="Costa M.D."/>
            <person name="Nagy L.G."/>
            <person name="Floudas D."/>
            <person name="Copeland A."/>
            <person name="Barry K.W."/>
            <person name="Cichocki N."/>
            <person name="Veneault-Fourrey C."/>
            <person name="LaButti K."/>
            <person name="Lindquist E.A."/>
            <person name="Lipzen A."/>
            <person name="Lundell T."/>
            <person name="Morin E."/>
            <person name="Murat C."/>
            <person name="Sun H."/>
            <person name="Tunlid A."/>
            <person name="Henrissat B."/>
            <person name="Grigoriev I.V."/>
            <person name="Hibbett D.S."/>
            <person name="Martin F."/>
            <person name="Nordberg H.P."/>
            <person name="Cantor M.N."/>
            <person name="Hua S.X."/>
        </authorList>
    </citation>
    <scope>NUCLEOTIDE SEQUENCE [LARGE SCALE GENOMIC DNA]</scope>
    <source>
        <strain evidence="1 2">441</strain>
    </source>
</reference>
<organism evidence="1 2">
    <name type="scientific">Pisolithus microcarpus 441</name>
    <dbReference type="NCBI Taxonomy" id="765257"/>
    <lineage>
        <taxon>Eukaryota</taxon>
        <taxon>Fungi</taxon>
        <taxon>Dikarya</taxon>
        <taxon>Basidiomycota</taxon>
        <taxon>Agaricomycotina</taxon>
        <taxon>Agaricomycetes</taxon>
        <taxon>Agaricomycetidae</taxon>
        <taxon>Boletales</taxon>
        <taxon>Sclerodermatineae</taxon>
        <taxon>Pisolithaceae</taxon>
        <taxon>Pisolithus</taxon>
    </lineage>
</organism>
<reference evidence="2" key="2">
    <citation type="submission" date="2015-01" db="EMBL/GenBank/DDBJ databases">
        <title>Evolutionary Origins and Diversification of the Mycorrhizal Mutualists.</title>
        <authorList>
            <consortium name="DOE Joint Genome Institute"/>
            <consortium name="Mycorrhizal Genomics Consortium"/>
            <person name="Kohler A."/>
            <person name="Kuo A."/>
            <person name="Nagy L.G."/>
            <person name="Floudas D."/>
            <person name="Copeland A."/>
            <person name="Barry K.W."/>
            <person name="Cichocki N."/>
            <person name="Veneault-Fourrey C."/>
            <person name="LaButti K."/>
            <person name="Lindquist E.A."/>
            <person name="Lipzen A."/>
            <person name="Lundell T."/>
            <person name="Morin E."/>
            <person name="Murat C."/>
            <person name="Riley R."/>
            <person name="Ohm R."/>
            <person name="Sun H."/>
            <person name="Tunlid A."/>
            <person name="Henrissat B."/>
            <person name="Grigoriev I.V."/>
            <person name="Hibbett D.S."/>
            <person name="Martin F."/>
        </authorList>
    </citation>
    <scope>NUCLEOTIDE SEQUENCE [LARGE SCALE GENOMIC DNA]</scope>
    <source>
        <strain evidence="2">441</strain>
    </source>
</reference>
<keyword evidence="2" id="KW-1185">Reference proteome</keyword>
<proteinExistence type="predicted"/>
<dbReference type="HOGENOM" id="CLU_2905064_0_0_1"/>
<evidence type="ECO:0000313" key="2">
    <source>
        <dbReference type="Proteomes" id="UP000054018"/>
    </source>
</evidence>
<accession>A0A0C9YVC6</accession>
<protein>
    <submittedName>
        <fullName evidence="1">Uncharacterized protein</fullName>
    </submittedName>
</protein>
<dbReference type="EMBL" id="KN833760">
    <property type="protein sequence ID" value="KIK20741.1"/>
    <property type="molecule type" value="Genomic_DNA"/>
</dbReference>
<dbReference type="AlphaFoldDB" id="A0A0C9YVC6"/>
<name>A0A0C9YVC6_9AGAM</name>
<dbReference type="Proteomes" id="UP000054018">
    <property type="component" value="Unassembled WGS sequence"/>
</dbReference>
<gene>
    <name evidence="1" type="ORF">PISMIDRAFT_682150</name>
</gene>
<sequence>MEAWVYRAPVFSSITAKSTAFEEVSIFGALRYTHLLFLWFSYWTLSPMINQGCLHIVAIIGG</sequence>
<evidence type="ECO:0000313" key="1">
    <source>
        <dbReference type="EMBL" id="KIK20741.1"/>
    </source>
</evidence>